<proteinExistence type="predicted"/>
<protein>
    <recommendedName>
        <fullName evidence="1">PB1-like domain-containing protein</fullName>
    </recommendedName>
</protein>
<dbReference type="Proteomes" id="UP001190926">
    <property type="component" value="Unassembled WGS sequence"/>
</dbReference>
<dbReference type="AlphaFoldDB" id="A0AAD4JKB0"/>
<keyword evidence="3" id="KW-1185">Reference proteome</keyword>
<name>A0AAD4JKB0_PERFH</name>
<evidence type="ECO:0000313" key="2">
    <source>
        <dbReference type="EMBL" id="KAH6835357.1"/>
    </source>
</evidence>
<dbReference type="Pfam" id="PF26130">
    <property type="entry name" value="PB1-like"/>
    <property type="match status" value="1"/>
</dbReference>
<evidence type="ECO:0000259" key="1">
    <source>
        <dbReference type="Pfam" id="PF26130"/>
    </source>
</evidence>
<dbReference type="InterPro" id="IPR058594">
    <property type="entry name" value="PB1-like_dom_pln"/>
</dbReference>
<comment type="caution">
    <text evidence="2">The sequence shown here is derived from an EMBL/GenBank/DDBJ whole genome shotgun (WGS) entry which is preliminary data.</text>
</comment>
<reference evidence="2 3" key="1">
    <citation type="journal article" date="2021" name="Nat. Commun.">
        <title>Incipient diploidization of the medicinal plant Perilla within 10,000 years.</title>
        <authorList>
            <person name="Zhang Y."/>
            <person name="Shen Q."/>
            <person name="Leng L."/>
            <person name="Zhang D."/>
            <person name="Chen S."/>
            <person name="Shi Y."/>
            <person name="Ning Z."/>
            <person name="Chen S."/>
        </authorList>
    </citation>
    <scope>NUCLEOTIDE SEQUENCE [LARGE SCALE GENOMIC DNA]</scope>
    <source>
        <strain evidence="3">cv. PC099</strain>
    </source>
</reference>
<feature type="domain" description="PB1-like" evidence="1">
    <location>
        <begin position="4"/>
        <end position="98"/>
    </location>
</feature>
<accession>A0AAD4JKB0</accession>
<evidence type="ECO:0000313" key="3">
    <source>
        <dbReference type="Proteomes" id="UP001190926"/>
    </source>
</evidence>
<sequence>MQSDTFAIYIHHGGRFVNLGSGRIYEGGQIESKHDLDADRFGFLDLENEVKNLGYITWKILAYKVSKTVVYKGLNGDRVVLDMLSHLSQRCKIISIFVDDGKKVELDGIEDSGNHIVNAEVTNLSANEKREQVREVAREIDIEIQVQGKFNEGFDDNSSEEL</sequence>
<gene>
    <name evidence="2" type="ORF">C2S53_006101</name>
</gene>
<dbReference type="EMBL" id="SDAM02000036">
    <property type="protein sequence ID" value="KAH6835357.1"/>
    <property type="molecule type" value="Genomic_DNA"/>
</dbReference>
<organism evidence="2 3">
    <name type="scientific">Perilla frutescens var. hirtella</name>
    <name type="common">Perilla citriodora</name>
    <name type="synonym">Perilla setoyensis</name>
    <dbReference type="NCBI Taxonomy" id="608512"/>
    <lineage>
        <taxon>Eukaryota</taxon>
        <taxon>Viridiplantae</taxon>
        <taxon>Streptophyta</taxon>
        <taxon>Embryophyta</taxon>
        <taxon>Tracheophyta</taxon>
        <taxon>Spermatophyta</taxon>
        <taxon>Magnoliopsida</taxon>
        <taxon>eudicotyledons</taxon>
        <taxon>Gunneridae</taxon>
        <taxon>Pentapetalae</taxon>
        <taxon>asterids</taxon>
        <taxon>lamiids</taxon>
        <taxon>Lamiales</taxon>
        <taxon>Lamiaceae</taxon>
        <taxon>Nepetoideae</taxon>
        <taxon>Elsholtzieae</taxon>
        <taxon>Perilla</taxon>
    </lineage>
</organism>